<organism evidence="1 2">
    <name type="scientific">Eumeta variegata</name>
    <name type="common">Bagworm moth</name>
    <name type="synonym">Eumeta japonica</name>
    <dbReference type="NCBI Taxonomy" id="151549"/>
    <lineage>
        <taxon>Eukaryota</taxon>
        <taxon>Metazoa</taxon>
        <taxon>Ecdysozoa</taxon>
        <taxon>Arthropoda</taxon>
        <taxon>Hexapoda</taxon>
        <taxon>Insecta</taxon>
        <taxon>Pterygota</taxon>
        <taxon>Neoptera</taxon>
        <taxon>Endopterygota</taxon>
        <taxon>Lepidoptera</taxon>
        <taxon>Glossata</taxon>
        <taxon>Ditrysia</taxon>
        <taxon>Tineoidea</taxon>
        <taxon>Psychidae</taxon>
        <taxon>Oiketicinae</taxon>
        <taxon>Eumeta</taxon>
    </lineage>
</organism>
<evidence type="ECO:0000313" key="2">
    <source>
        <dbReference type="Proteomes" id="UP000299102"/>
    </source>
</evidence>
<dbReference type="AlphaFoldDB" id="A0A4C1UDD1"/>
<keyword evidence="2" id="KW-1185">Reference proteome</keyword>
<accession>A0A4C1UDD1</accession>
<dbReference type="Proteomes" id="UP000299102">
    <property type="component" value="Unassembled WGS sequence"/>
</dbReference>
<reference evidence="1 2" key="1">
    <citation type="journal article" date="2019" name="Commun. Biol.">
        <title>The bagworm genome reveals a unique fibroin gene that provides high tensile strength.</title>
        <authorList>
            <person name="Kono N."/>
            <person name="Nakamura H."/>
            <person name="Ohtoshi R."/>
            <person name="Tomita M."/>
            <person name="Numata K."/>
            <person name="Arakawa K."/>
        </authorList>
    </citation>
    <scope>NUCLEOTIDE SEQUENCE [LARGE SCALE GENOMIC DNA]</scope>
</reference>
<gene>
    <name evidence="1" type="ORF">EVAR_9457_1</name>
</gene>
<proteinExistence type="predicted"/>
<sequence length="113" mass="12914">MSVFTSISSISFKVDESMIANIMLLSYLASSDLLNVLKYFEDYCASLASPTHPYSDIKLETRWKPSTPVPYRSPLRQVGGQILDRWSILRKELPKIQKHCVCPWAYKGNITDL</sequence>
<evidence type="ECO:0000313" key="1">
    <source>
        <dbReference type="EMBL" id="GBP24359.1"/>
    </source>
</evidence>
<dbReference type="EMBL" id="BGZK01000160">
    <property type="protein sequence ID" value="GBP24359.1"/>
    <property type="molecule type" value="Genomic_DNA"/>
</dbReference>
<comment type="caution">
    <text evidence="1">The sequence shown here is derived from an EMBL/GenBank/DDBJ whole genome shotgun (WGS) entry which is preliminary data.</text>
</comment>
<name>A0A4C1UDD1_EUMVA</name>
<protein>
    <submittedName>
        <fullName evidence="1">Uncharacterized protein</fullName>
    </submittedName>
</protein>